<accession>A0ABY9TCF9</accession>
<evidence type="ECO:0000313" key="1">
    <source>
        <dbReference type="EMBL" id="WNC17776.1"/>
    </source>
</evidence>
<evidence type="ECO:0000313" key="2">
    <source>
        <dbReference type="Proteomes" id="UP001256827"/>
    </source>
</evidence>
<dbReference type="RefSeq" id="WP_310774461.1">
    <property type="nucleotide sequence ID" value="NZ_CP134050.1"/>
</dbReference>
<keyword evidence="2" id="KW-1185">Reference proteome</keyword>
<gene>
    <name evidence="1" type="ORF">RGB73_21180</name>
</gene>
<dbReference type="EMBL" id="CP134050">
    <property type="protein sequence ID" value="WNC17776.1"/>
    <property type="molecule type" value="Genomic_DNA"/>
</dbReference>
<protein>
    <submittedName>
        <fullName evidence="1">Uncharacterized protein</fullName>
    </submittedName>
</protein>
<organism evidence="1 2">
    <name type="scientific">Brevibacillus brevis</name>
    <name type="common">Bacillus brevis</name>
    <dbReference type="NCBI Taxonomy" id="1393"/>
    <lineage>
        <taxon>Bacteria</taxon>
        <taxon>Bacillati</taxon>
        <taxon>Bacillota</taxon>
        <taxon>Bacilli</taxon>
        <taxon>Bacillales</taxon>
        <taxon>Paenibacillaceae</taxon>
        <taxon>Brevibacillus</taxon>
    </lineage>
</organism>
<proteinExistence type="predicted"/>
<dbReference type="Proteomes" id="UP001256827">
    <property type="component" value="Chromosome"/>
</dbReference>
<reference evidence="1 2" key="1">
    <citation type="submission" date="2023-09" db="EMBL/GenBank/DDBJ databases">
        <title>Complete Genome and Methylome dissection of Bacillus brevis NEB573 original source of BbsI restriction endonuclease.</title>
        <authorList>
            <person name="Fomenkov A."/>
            <person name="Roberts R.D."/>
        </authorList>
    </citation>
    <scope>NUCLEOTIDE SEQUENCE [LARGE SCALE GENOMIC DNA]</scope>
    <source>
        <strain evidence="1 2">NEB573</strain>
    </source>
</reference>
<name>A0ABY9TCF9_BREBE</name>
<sequence>MKRISHIPYSHRVGRYHFQMVQAKLHAPIDPIRSYSLQPFYSREQQWLTALSDSLARLYRYSSDLDQAAREFDPDWKKSAINRYLAGSDPAISAAPDTEHLLEAMRQLVSRFNRLHLFLRDQEDVLATHKFDTFERVAEAADGTLQPYGVHLTSDGQLELDEKTWRQAVASRFSDFASAMKGLTKQFREEALRVQNSPLGAFSRWFGDAESHTPYVSLSPSSLRYWHAASTGLFINLLF</sequence>